<protein>
    <submittedName>
        <fullName evidence="1">Uncharacterized protein</fullName>
    </submittedName>
</protein>
<reference evidence="1" key="2">
    <citation type="submission" date="2022-06" db="UniProtKB">
        <authorList>
            <consortium name="EnsemblMetazoa"/>
        </authorList>
    </citation>
    <scope>IDENTIFICATION</scope>
    <source>
        <strain evidence="1">PS312</strain>
    </source>
</reference>
<organism evidence="1 2">
    <name type="scientific">Pristionchus pacificus</name>
    <name type="common">Parasitic nematode worm</name>
    <dbReference type="NCBI Taxonomy" id="54126"/>
    <lineage>
        <taxon>Eukaryota</taxon>
        <taxon>Metazoa</taxon>
        <taxon>Ecdysozoa</taxon>
        <taxon>Nematoda</taxon>
        <taxon>Chromadorea</taxon>
        <taxon>Rhabditida</taxon>
        <taxon>Rhabditina</taxon>
        <taxon>Diplogasteromorpha</taxon>
        <taxon>Diplogasteroidea</taxon>
        <taxon>Neodiplogasteridae</taxon>
        <taxon>Pristionchus</taxon>
    </lineage>
</organism>
<accession>A0A2A6CFK0</accession>
<dbReference type="AlphaFoldDB" id="A0A2A6CFK0"/>
<evidence type="ECO:0000313" key="1">
    <source>
        <dbReference type="EnsemblMetazoa" id="PPA44850.1"/>
    </source>
</evidence>
<evidence type="ECO:0000313" key="2">
    <source>
        <dbReference type="Proteomes" id="UP000005239"/>
    </source>
</evidence>
<sequence length="86" mass="10003">MYVSPCYTVKECMRDNRSKIKDEEEQRERSVKIRKMKKNYDQRTNQRSMAAHLLGRRTGRGGTTLLSLRMHAIHHRSGRAEGGGNQ</sequence>
<name>A0A2A6CFK0_PRIPA</name>
<reference evidence="2" key="1">
    <citation type="journal article" date="2008" name="Nat. Genet.">
        <title>The Pristionchus pacificus genome provides a unique perspective on nematode lifestyle and parasitism.</title>
        <authorList>
            <person name="Dieterich C."/>
            <person name="Clifton S.W."/>
            <person name="Schuster L.N."/>
            <person name="Chinwalla A."/>
            <person name="Delehaunty K."/>
            <person name="Dinkelacker I."/>
            <person name="Fulton L."/>
            <person name="Fulton R."/>
            <person name="Godfrey J."/>
            <person name="Minx P."/>
            <person name="Mitreva M."/>
            <person name="Roeseler W."/>
            <person name="Tian H."/>
            <person name="Witte H."/>
            <person name="Yang S.P."/>
            <person name="Wilson R.K."/>
            <person name="Sommer R.J."/>
        </authorList>
    </citation>
    <scope>NUCLEOTIDE SEQUENCE [LARGE SCALE GENOMIC DNA]</scope>
    <source>
        <strain evidence="2">PS312</strain>
    </source>
</reference>
<dbReference type="Proteomes" id="UP000005239">
    <property type="component" value="Unassembled WGS sequence"/>
</dbReference>
<dbReference type="EnsemblMetazoa" id="PPA44850.1">
    <property type="protein sequence ID" value="PPA44850.1"/>
    <property type="gene ID" value="WBGene00283219"/>
</dbReference>
<proteinExistence type="predicted"/>
<gene>
    <name evidence="1" type="primary">WBGene00283219</name>
</gene>
<keyword evidence="2" id="KW-1185">Reference proteome</keyword>
<accession>A0A8R1Z327</accession>